<evidence type="ECO:0000256" key="1">
    <source>
        <dbReference type="SAM" id="MobiDB-lite"/>
    </source>
</evidence>
<dbReference type="InterPro" id="IPR057670">
    <property type="entry name" value="SH3_retrovirus"/>
</dbReference>
<comment type="caution">
    <text evidence="3">The sequence shown here is derived from an EMBL/GenBank/DDBJ whole genome shotgun (WGS) entry which is preliminary data.</text>
</comment>
<evidence type="ECO:0000259" key="2">
    <source>
        <dbReference type="Pfam" id="PF25597"/>
    </source>
</evidence>
<proteinExistence type="predicted"/>
<dbReference type="Proteomes" id="UP001258017">
    <property type="component" value="Unassembled WGS sequence"/>
</dbReference>
<name>A0AAD9R833_9HYME</name>
<feature type="region of interest" description="Disordered" evidence="1">
    <location>
        <begin position="57"/>
        <end position="94"/>
    </location>
</feature>
<organism evidence="3 4">
    <name type="scientific">Odynerus spinipes</name>
    <dbReference type="NCBI Taxonomy" id="1348599"/>
    <lineage>
        <taxon>Eukaryota</taxon>
        <taxon>Metazoa</taxon>
        <taxon>Ecdysozoa</taxon>
        <taxon>Arthropoda</taxon>
        <taxon>Hexapoda</taxon>
        <taxon>Insecta</taxon>
        <taxon>Pterygota</taxon>
        <taxon>Neoptera</taxon>
        <taxon>Endopterygota</taxon>
        <taxon>Hymenoptera</taxon>
        <taxon>Apocrita</taxon>
        <taxon>Aculeata</taxon>
        <taxon>Vespoidea</taxon>
        <taxon>Vespidae</taxon>
        <taxon>Eumeninae</taxon>
        <taxon>Odynerus</taxon>
    </lineage>
</organism>
<keyword evidence="4" id="KW-1185">Reference proteome</keyword>
<reference evidence="3" key="1">
    <citation type="submission" date="2021-08" db="EMBL/GenBank/DDBJ databases">
        <authorList>
            <person name="Misof B."/>
            <person name="Oliver O."/>
            <person name="Podsiadlowski L."/>
            <person name="Donath A."/>
            <person name="Peters R."/>
            <person name="Mayer C."/>
            <person name="Rust J."/>
            <person name="Gunkel S."/>
            <person name="Lesny P."/>
            <person name="Martin S."/>
            <person name="Oeyen J.P."/>
            <person name="Petersen M."/>
            <person name="Panagiotis P."/>
            <person name="Wilbrandt J."/>
            <person name="Tanja T."/>
        </authorList>
    </citation>
    <scope>NUCLEOTIDE SEQUENCE</scope>
    <source>
        <strain evidence="3">GBR_01_08_01A</strain>
        <tissue evidence="3">Thorax + abdomen</tissue>
    </source>
</reference>
<dbReference type="AlphaFoldDB" id="A0AAD9R833"/>
<protein>
    <recommendedName>
        <fullName evidence="2">Retroviral polymerase SH3-like domain-containing protein</fullName>
    </recommendedName>
</protein>
<accession>A0AAD9R833</accession>
<feature type="non-terminal residue" evidence="3">
    <location>
        <position position="1"/>
    </location>
</feature>
<sequence>MARCMLIDADDTKAYRFLDKDTDKIIISRDARFIDENIISTNSDIKKDNEDNIFIRYNPEPEEELQTTSAKKDEKLDKEKAQIRKSDRTNKGVPPLRLEYTAKLAKIDISEPKTIAEALSRADKDQWKAAMDQEIASLKRN</sequence>
<reference evidence="3" key="2">
    <citation type="journal article" date="2023" name="Commun. Biol.">
        <title>Intrasexual cuticular hydrocarbon dimorphism in a wasp sheds light on hydrocarbon biosynthesis genes in Hymenoptera.</title>
        <authorList>
            <person name="Moris V.C."/>
            <person name="Podsiadlowski L."/>
            <person name="Martin S."/>
            <person name="Oeyen J.P."/>
            <person name="Donath A."/>
            <person name="Petersen M."/>
            <person name="Wilbrandt J."/>
            <person name="Misof B."/>
            <person name="Liedtke D."/>
            <person name="Thamm M."/>
            <person name="Scheiner R."/>
            <person name="Schmitt T."/>
            <person name="Niehuis O."/>
        </authorList>
    </citation>
    <scope>NUCLEOTIDE SEQUENCE</scope>
    <source>
        <strain evidence="3">GBR_01_08_01A</strain>
    </source>
</reference>
<evidence type="ECO:0000313" key="3">
    <source>
        <dbReference type="EMBL" id="KAK2574785.1"/>
    </source>
</evidence>
<evidence type="ECO:0000313" key="4">
    <source>
        <dbReference type="Proteomes" id="UP001258017"/>
    </source>
</evidence>
<feature type="domain" description="Retroviral polymerase SH3-like" evidence="2">
    <location>
        <begin position="10"/>
        <end position="44"/>
    </location>
</feature>
<dbReference type="Pfam" id="PF25597">
    <property type="entry name" value="SH3_retrovirus"/>
    <property type="match status" value="1"/>
</dbReference>
<feature type="compositionally biased region" description="Basic and acidic residues" evidence="1">
    <location>
        <begin position="70"/>
        <end position="90"/>
    </location>
</feature>
<dbReference type="EMBL" id="JAIFRP010004915">
    <property type="protein sequence ID" value="KAK2574785.1"/>
    <property type="molecule type" value="Genomic_DNA"/>
</dbReference>
<gene>
    <name evidence="3" type="ORF">KPH14_012969</name>
</gene>